<dbReference type="InterPro" id="IPR000015">
    <property type="entry name" value="Fimb_usher"/>
</dbReference>
<keyword evidence="5 8" id="KW-0732">Signal</keyword>
<keyword evidence="4" id="KW-0812">Transmembrane</keyword>
<dbReference type="PANTHER" id="PTHR30451">
    <property type="entry name" value="OUTER MEMBRANE USHER PROTEIN"/>
    <property type="match status" value="1"/>
</dbReference>
<dbReference type="GO" id="GO:0015473">
    <property type="term" value="F:fimbrial usher porin activity"/>
    <property type="evidence" value="ECO:0007669"/>
    <property type="project" value="InterPro"/>
</dbReference>
<dbReference type="InterPro" id="IPR025885">
    <property type="entry name" value="PapC_N"/>
</dbReference>
<dbReference type="Pfam" id="PF00577">
    <property type="entry name" value="Usher"/>
    <property type="match status" value="1"/>
</dbReference>
<reference evidence="10" key="1">
    <citation type="submission" date="2018-08" db="EMBL/GenBank/DDBJ databases">
        <authorList>
            <consortium name="GenomeTrakr network: Whole genome sequencing for foodborne pathogen traceback"/>
        </authorList>
    </citation>
    <scope>NUCLEOTIDE SEQUENCE [LARGE SCALE GENOMIC DNA]</scope>
    <source>
        <strain evidence="10">FDA00003943</strain>
    </source>
</reference>
<evidence type="ECO:0000256" key="5">
    <source>
        <dbReference type="ARBA" id="ARBA00022729"/>
    </source>
</evidence>
<evidence type="ECO:0000313" key="10">
    <source>
        <dbReference type="EMBL" id="MII82073.1"/>
    </source>
</evidence>
<evidence type="ECO:0000256" key="4">
    <source>
        <dbReference type="ARBA" id="ARBA00022692"/>
    </source>
</evidence>
<dbReference type="PANTHER" id="PTHR30451:SF10">
    <property type="entry name" value="OUTER MEMBRANE USHER PROTEIN YFCU-RELATED"/>
    <property type="match status" value="1"/>
</dbReference>
<sequence>MFRTRLKVSRVAFLIFLSLLARESGAVEFNTDVVDAEDKSNIDFTAFSRAGYIMPGTYQMQVSLNGDGVGDDMSVPFYVRPLAGEKDPIPEACLPLSLVDKLGLKESSRQKVGTWHQGQCADFSGLPGVQITPDLSRNRVNLNIPQAWLEYSDASWLPPSRWDNGIPGLLLDYNASGTVTKNRGQSQQQYASVNGTAGLNAGAWRLRADYQGNYSHITGSRQPTQQRFDLSRLYLYRPLPQMQAKLTLGENYVNSSLFDSWRYTGGGLESDENMLPPQLRGYAPEIIGVAKTNARVTVTQQGRVLYDSTVPAGPFRIQSLSNATRGQLDVKVTEQNGEVQTFTVNTASVPYLTRPGRVRYQVIVGRP</sequence>
<keyword evidence="7" id="KW-0998">Cell outer membrane</keyword>
<comment type="caution">
    <text evidence="10">The sequence shown here is derived from an EMBL/GenBank/DDBJ whole genome shotgun (WGS) entry which is preliminary data.</text>
</comment>
<evidence type="ECO:0000259" key="9">
    <source>
        <dbReference type="Pfam" id="PF13954"/>
    </source>
</evidence>
<gene>
    <name evidence="10" type="ORF">AIF45_24195</name>
</gene>
<feature type="signal peptide" evidence="8">
    <location>
        <begin position="1"/>
        <end position="26"/>
    </location>
</feature>
<dbReference type="Gene3D" id="3.10.20.410">
    <property type="match status" value="1"/>
</dbReference>
<evidence type="ECO:0000256" key="8">
    <source>
        <dbReference type="SAM" id="SignalP"/>
    </source>
</evidence>
<dbReference type="Gene3D" id="2.60.40.3110">
    <property type="match status" value="1"/>
</dbReference>
<dbReference type="Proteomes" id="UP000885342">
    <property type="component" value="Unassembled WGS sequence"/>
</dbReference>
<dbReference type="AlphaFoldDB" id="A0A6C8YIQ6"/>
<comment type="subcellular location">
    <subcellularLocation>
        <location evidence="1">Cell outer membrane</location>
        <topology evidence="1">Multi-pass membrane protein</topology>
    </subcellularLocation>
</comment>
<comment type="similarity">
    <text evidence="2">Belongs to the fimbrial export usher family.</text>
</comment>
<keyword evidence="3" id="KW-0813">Transport</keyword>
<evidence type="ECO:0000256" key="3">
    <source>
        <dbReference type="ARBA" id="ARBA00022448"/>
    </source>
</evidence>
<feature type="domain" description="PapC N-terminal" evidence="9">
    <location>
        <begin position="28"/>
        <end position="176"/>
    </location>
</feature>
<feature type="non-terminal residue" evidence="10">
    <location>
        <position position="367"/>
    </location>
</feature>
<organism evidence="10">
    <name type="scientific">Salmonella enterica subsp. salamae</name>
    <dbReference type="NCBI Taxonomy" id="59202"/>
    <lineage>
        <taxon>Bacteria</taxon>
        <taxon>Pseudomonadati</taxon>
        <taxon>Pseudomonadota</taxon>
        <taxon>Gammaproteobacteria</taxon>
        <taxon>Enterobacterales</taxon>
        <taxon>Enterobacteriaceae</taxon>
        <taxon>Salmonella</taxon>
    </lineage>
</organism>
<dbReference type="InterPro" id="IPR037224">
    <property type="entry name" value="PapC_N_sf"/>
</dbReference>
<accession>A0A6C8YIQ6</accession>
<dbReference type="GO" id="GO:0009297">
    <property type="term" value="P:pilus assembly"/>
    <property type="evidence" value="ECO:0007669"/>
    <property type="project" value="InterPro"/>
</dbReference>
<evidence type="ECO:0000256" key="7">
    <source>
        <dbReference type="ARBA" id="ARBA00023237"/>
    </source>
</evidence>
<dbReference type="GO" id="GO:0009279">
    <property type="term" value="C:cell outer membrane"/>
    <property type="evidence" value="ECO:0007669"/>
    <property type="project" value="UniProtKB-SubCell"/>
</dbReference>
<protein>
    <submittedName>
        <fullName evidence="10">PapC/FimD family outer membrane usher protein</fullName>
    </submittedName>
</protein>
<evidence type="ECO:0000256" key="1">
    <source>
        <dbReference type="ARBA" id="ARBA00004571"/>
    </source>
</evidence>
<feature type="chain" id="PRO_5025373492" evidence="8">
    <location>
        <begin position="27"/>
        <end position="367"/>
    </location>
</feature>
<dbReference type="EMBL" id="RSKH01000042">
    <property type="protein sequence ID" value="MII82073.1"/>
    <property type="molecule type" value="Genomic_DNA"/>
</dbReference>
<dbReference type="Pfam" id="PF13954">
    <property type="entry name" value="PapC_N"/>
    <property type="match status" value="1"/>
</dbReference>
<proteinExistence type="inferred from homology"/>
<dbReference type="SUPFAM" id="SSF141729">
    <property type="entry name" value="FimD N-terminal domain-like"/>
    <property type="match status" value="1"/>
</dbReference>
<name>A0A6C8YIQ6_SALER</name>
<evidence type="ECO:0000256" key="2">
    <source>
        <dbReference type="ARBA" id="ARBA00008064"/>
    </source>
</evidence>
<keyword evidence="6" id="KW-0472">Membrane</keyword>
<evidence type="ECO:0000256" key="6">
    <source>
        <dbReference type="ARBA" id="ARBA00023136"/>
    </source>
</evidence>